<dbReference type="SUPFAM" id="SSF49899">
    <property type="entry name" value="Concanavalin A-like lectins/glucanases"/>
    <property type="match status" value="1"/>
</dbReference>
<dbReference type="Gene3D" id="2.115.10.20">
    <property type="entry name" value="Glycosyl hydrolase domain, family 43"/>
    <property type="match status" value="1"/>
</dbReference>
<accession>A0A2I1CDV9</accession>
<dbReference type="PANTHER" id="PTHR42800">
    <property type="entry name" value="EXOINULINASE INUD (AFU_ORTHOLOGUE AFUA_5G00480)"/>
    <property type="match status" value="1"/>
</dbReference>
<dbReference type="OrthoDB" id="202537at2759"/>
<dbReference type="OMA" id="SGIFDHG"/>
<evidence type="ECO:0000256" key="5">
    <source>
        <dbReference type="RuleBase" id="RU362110"/>
    </source>
</evidence>
<name>A0A2I1CDV9_ASPN1</name>
<keyword evidence="2" id="KW-0732">Signal</keyword>
<dbReference type="InterPro" id="IPR001362">
    <property type="entry name" value="Glyco_hydro_32"/>
</dbReference>
<evidence type="ECO:0000256" key="4">
    <source>
        <dbReference type="ARBA" id="ARBA00023295"/>
    </source>
</evidence>
<dbReference type="SMART" id="SM00640">
    <property type="entry name" value="Glyco_32"/>
    <property type="match status" value="1"/>
</dbReference>
<protein>
    <submittedName>
        <fullName evidence="9">Glycosyl hydrolase family protein</fullName>
    </submittedName>
</protein>
<dbReference type="PANTHER" id="PTHR42800:SF3">
    <property type="entry name" value="GLYCOSYL HYDROLASE FAMILY 32 N-TERMINAL DOMAIN-CONTAINING PROTEIN"/>
    <property type="match status" value="1"/>
</dbReference>
<evidence type="ECO:0000256" key="6">
    <source>
        <dbReference type="SAM" id="MobiDB-lite"/>
    </source>
</evidence>
<dbReference type="RefSeq" id="XP_024684390.1">
    <property type="nucleotide sequence ID" value="XM_024828907.1"/>
</dbReference>
<dbReference type="InterPro" id="IPR013148">
    <property type="entry name" value="Glyco_hydro_32_N"/>
</dbReference>
<keyword evidence="3 5" id="KW-0378">Hydrolase</keyword>
<evidence type="ECO:0000259" key="8">
    <source>
        <dbReference type="Pfam" id="PF08244"/>
    </source>
</evidence>
<dbReference type="GO" id="GO:0004575">
    <property type="term" value="F:sucrose alpha-glucosidase activity"/>
    <property type="evidence" value="ECO:0007669"/>
    <property type="project" value="TreeGrafter"/>
</dbReference>
<gene>
    <name evidence="9" type="ORF">P174DRAFT_450160</name>
</gene>
<dbReference type="VEuPathDB" id="FungiDB:P174DRAFT_450160"/>
<evidence type="ECO:0000256" key="1">
    <source>
        <dbReference type="ARBA" id="ARBA00009902"/>
    </source>
</evidence>
<dbReference type="SUPFAM" id="SSF75005">
    <property type="entry name" value="Arabinanase/levansucrase/invertase"/>
    <property type="match status" value="1"/>
</dbReference>
<dbReference type="Gene3D" id="2.60.120.560">
    <property type="entry name" value="Exo-inulinase, domain 1"/>
    <property type="match status" value="1"/>
</dbReference>
<organism evidence="9 10">
    <name type="scientific">Aspergillus novofumigatus (strain IBT 16806)</name>
    <dbReference type="NCBI Taxonomy" id="1392255"/>
    <lineage>
        <taxon>Eukaryota</taxon>
        <taxon>Fungi</taxon>
        <taxon>Dikarya</taxon>
        <taxon>Ascomycota</taxon>
        <taxon>Pezizomycotina</taxon>
        <taxon>Eurotiomycetes</taxon>
        <taxon>Eurotiomycetidae</taxon>
        <taxon>Eurotiales</taxon>
        <taxon>Aspergillaceae</taxon>
        <taxon>Aspergillus</taxon>
        <taxon>Aspergillus subgen. Fumigati</taxon>
    </lineage>
</organism>
<dbReference type="Pfam" id="PF08244">
    <property type="entry name" value="Glyco_hydro_32C"/>
    <property type="match status" value="1"/>
</dbReference>
<comment type="similarity">
    <text evidence="1 5">Belongs to the glycosyl hydrolase 32 family.</text>
</comment>
<feature type="region of interest" description="Disordered" evidence="6">
    <location>
        <begin position="1"/>
        <end position="24"/>
    </location>
</feature>
<dbReference type="InterPro" id="IPR013189">
    <property type="entry name" value="Glyco_hydro_32_C"/>
</dbReference>
<evidence type="ECO:0000256" key="3">
    <source>
        <dbReference type="ARBA" id="ARBA00022801"/>
    </source>
</evidence>
<dbReference type="EMBL" id="MSZS01000003">
    <property type="protein sequence ID" value="PKX95795.1"/>
    <property type="molecule type" value="Genomic_DNA"/>
</dbReference>
<dbReference type="GO" id="GO:0005987">
    <property type="term" value="P:sucrose catabolic process"/>
    <property type="evidence" value="ECO:0007669"/>
    <property type="project" value="TreeGrafter"/>
</dbReference>
<dbReference type="GeneID" id="36536233"/>
<dbReference type="Pfam" id="PF00251">
    <property type="entry name" value="Glyco_hydro_32N"/>
    <property type="match status" value="1"/>
</dbReference>
<dbReference type="InterPro" id="IPR023296">
    <property type="entry name" value="Glyco_hydro_beta-prop_sf"/>
</dbReference>
<dbReference type="InterPro" id="IPR013320">
    <property type="entry name" value="ConA-like_dom_sf"/>
</dbReference>
<evidence type="ECO:0000256" key="2">
    <source>
        <dbReference type="ARBA" id="ARBA00022729"/>
    </source>
</evidence>
<dbReference type="STRING" id="1392255.A0A2I1CDV9"/>
<evidence type="ECO:0000259" key="7">
    <source>
        <dbReference type="Pfam" id="PF00251"/>
    </source>
</evidence>
<dbReference type="Proteomes" id="UP000234474">
    <property type="component" value="Unassembled WGS sequence"/>
</dbReference>
<dbReference type="GO" id="GO:0005737">
    <property type="term" value="C:cytoplasm"/>
    <property type="evidence" value="ECO:0007669"/>
    <property type="project" value="TreeGrafter"/>
</dbReference>
<dbReference type="AlphaFoldDB" id="A0A2I1CDV9"/>
<reference evidence="10" key="1">
    <citation type="journal article" date="2018" name="Proc. Natl. Acad. Sci. U.S.A.">
        <title>Linking secondary metabolites to gene clusters through genome sequencing of six diverse Aspergillus species.</title>
        <authorList>
            <person name="Kaerboelling I."/>
            <person name="Vesth T.C."/>
            <person name="Frisvad J.C."/>
            <person name="Nybo J.L."/>
            <person name="Theobald S."/>
            <person name="Kuo A."/>
            <person name="Bowyer P."/>
            <person name="Matsuda Y."/>
            <person name="Mondo S."/>
            <person name="Lyhne E.K."/>
            <person name="Kogle M.E."/>
            <person name="Clum A."/>
            <person name="Lipzen A."/>
            <person name="Salamov A."/>
            <person name="Ngan C.Y."/>
            <person name="Daum C."/>
            <person name="Chiniquy J."/>
            <person name="Barry K."/>
            <person name="LaButti K."/>
            <person name="Haridas S."/>
            <person name="Simmons B.A."/>
            <person name="Magnuson J.K."/>
            <person name="Mortensen U.H."/>
            <person name="Larsen T.O."/>
            <person name="Grigoriev I.V."/>
            <person name="Baker S.E."/>
            <person name="Andersen M.R."/>
        </authorList>
    </citation>
    <scope>NUCLEOTIDE SEQUENCE [LARGE SCALE GENOMIC DNA]</scope>
    <source>
        <strain evidence="10">IBT 16806</strain>
    </source>
</reference>
<evidence type="ECO:0000313" key="9">
    <source>
        <dbReference type="EMBL" id="PKX95795.1"/>
    </source>
</evidence>
<dbReference type="CDD" id="cd18621">
    <property type="entry name" value="GH32_XdINV-like"/>
    <property type="match status" value="1"/>
</dbReference>
<keyword evidence="10" id="KW-1185">Reference proteome</keyword>
<evidence type="ECO:0000313" key="10">
    <source>
        <dbReference type="Proteomes" id="UP000234474"/>
    </source>
</evidence>
<proteinExistence type="inferred from homology"/>
<sequence>MHILPGSQHAAGLGNSETPIHPVHCDPEQKARTIPQVKGIAHVDPKWRPSYHLAAPRGWMNDPCGLGYDPTTGLYHLSFQWNPHGNDWGNISWGHATSNDLVSWQISPEPCLTPSAEYDRCGVFTGCFRPHGPDGKPGVLTYVYTSVNHLPLHYTLPYVKGSESLSIAVSHDHGTTWKRFDSNPIHPGAPAGLEVTGWRDPYLNCWPSLLFVYAVNPDNLTEWTYIGPLVHVGLNFRPSRWSGDLGVNWEVANCFTLTDDGVSRDFVIFGAEGCLSSEVGSKRVPRSLLWTCITIRPRLQAQSSCEPLAEYAFSGIFDHGCCYAANSFWDPVTEEYVVYCWITEEDLPDRLRHRQGWSGVMSLPRLVRLVTLDNVKRAHHSKLESITSIETERHSQGTRVRTLSIRPDPRLDILRTSARELHLSTVQLGSSVCQPPAFLPLRTARWELNATFVVGTHCAAVGLEIGHSPDFHQRTTLSWKPYDETFTIERSSPHDAGINHAPETAPHTLFTFCNSNGEEVTESLQIHAYFDASVLEVFVNSRTVISTRIYTPHAQTCTGLKFFASATESQLKPSTSAAAAAAVLLRADVWDGLSVIRDEIKH</sequence>
<feature type="domain" description="Glycosyl hydrolase family 32 N-terminal" evidence="7">
    <location>
        <begin position="52"/>
        <end position="371"/>
    </location>
</feature>
<keyword evidence="4 5" id="KW-0326">Glycosidase</keyword>
<feature type="domain" description="Glycosyl hydrolase family 32 C-terminal" evidence="8">
    <location>
        <begin position="434"/>
        <end position="571"/>
    </location>
</feature>
<comment type="caution">
    <text evidence="9">The sequence shown here is derived from an EMBL/GenBank/DDBJ whole genome shotgun (WGS) entry which is preliminary data.</text>
</comment>